<gene>
    <name evidence="4" type="ORF">H8R27_01110</name>
</gene>
<evidence type="ECO:0000313" key="4">
    <source>
        <dbReference type="EMBL" id="MBC5833474.1"/>
    </source>
</evidence>
<evidence type="ECO:0000313" key="5">
    <source>
        <dbReference type="Proteomes" id="UP000605990"/>
    </source>
</evidence>
<accession>A0ABR7IUM3</accession>
<dbReference type="NCBIfam" id="TIGR04183">
    <property type="entry name" value="Por_Secre_tail"/>
    <property type="match status" value="1"/>
</dbReference>
<evidence type="ECO:0000259" key="3">
    <source>
        <dbReference type="Pfam" id="PF18962"/>
    </source>
</evidence>
<name>A0ABR7IUM3_9FLAO</name>
<feature type="signal peptide" evidence="2">
    <location>
        <begin position="1"/>
        <end position="16"/>
    </location>
</feature>
<sequence length="280" mass="31709">MKKFILLLLSSFVGFAQQSIELKLVNDNIGTPFYNSMAGIYGANSNDAGLNAILLNHNVMTYADKGINAADNLHYMAIDCGNCNLQNLKQDLINYNSVIQSAGISEYYYFNNTLIVRFINNNFITSINPNNGIIETNDSPLNSIFQNHNVYLMNNAYSMQDRYFIKCNDCNLNNLKTELESYVTGIINTEYVTSQLVLNNETFENKATSIYPNPFQNELKIESVKTISNYEVIDISGKMIINSQSKTEFENSISQLNNGIYFLQLNYDDSSKSTHKIIKN</sequence>
<dbReference type="Pfam" id="PF18962">
    <property type="entry name" value="Por_Secre_tail"/>
    <property type="match status" value="1"/>
</dbReference>
<keyword evidence="1 2" id="KW-0732">Signal</keyword>
<feature type="domain" description="Secretion system C-terminal sorting" evidence="3">
    <location>
        <begin position="210"/>
        <end position="278"/>
    </location>
</feature>
<evidence type="ECO:0000256" key="1">
    <source>
        <dbReference type="ARBA" id="ARBA00022729"/>
    </source>
</evidence>
<dbReference type="InterPro" id="IPR026444">
    <property type="entry name" value="Secre_tail"/>
</dbReference>
<dbReference type="EMBL" id="JACRUN010000001">
    <property type="protein sequence ID" value="MBC5833474.1"/>
    <property type="molecule type" value="Genomic_DNA"/>
</dbReference>
<comment type="caution">
    <text evidence="4">The sequence shown here is derived from an EMBL/GenBank/DDBJ whole genome shotgun (WGS) entry which is preliminary data.</text>
</comment>
<organism evidence="4 5">
    <name type="scientific">Flavobacterium bernardetii</name>
    <dbReference type="NCBI Taxonomy" id="2813823"/>
    <lineage>
        <taxon>Bacteria</taxon>
        <taxon>Pseudomonadati</taxon>
        <taxon>Bacteroidota</taxon>
        <taxon>Flavobacteriia</taxon>
        <taxon>Flavobacteriales</taxon>
        <taxon>Flavobacteriaceae</taxon>
        <taxon>Flavobacterium</taxon>
    </lineage>
</organism>
<keyword evidence="5" id="KW-1185">Reference proteome</keyword>
<feature type="chain" id="PRO_5046936111" evidence="2">
    <location>
        <begin position="17"/>
        <end position="280"/>
    </location>
</feature>
<dbReference type="RefSeq" id="WP_166124725.1">
    <property type="nucleotide sequence ID" value="NZ_JAANOQ010000001.1"/>
</dbReference>
<dbReference type="Proteomes" id="UP000605990">
    <property type="component" value="Unassembled WGS sequence"/>
</dbReference>
<protein>
    <submittedName>
        <fullName evidence="4">T9SS type A sorting domain-containing protein</fullName>
    </submittedName>
</protein>
<proteinExistence type="predicted"/>
<reference evidence="4 5" key="1">
    <citation type="submission" date="2020-08" db="EMBL/GenBank/DDBJ databases">
        <title>Description of novel Flavobacterium F-408 isolate.</title>
        <authorList>
            <person name="Saticioglu I.B."/>
            <person name="Duman M."/>
            <person name="Altun S."/>
        </authorList>
    </citation>
    <scope>NUCLEOTIDE SEQUENCE [LARGE SCALE GENOMIC DNA]</scope>
    <source>
        <strain evidence="4 5">F-408</strain>
    </source>
</reference>
<evidence type="ECO:0000256" key="2">
    <source>
        <dbReference type="SAM" id="SignalP"/>
    </source>
</evidence>